<dbReference type="Pfam" id="PF00089">
    <property type="entry name" value="Trypsin"/>
    <property type="match status" value="1"/>
</dbReference>
<organism evidence="9 10">
    <name type="scientific">Drosophila pseudoobscura pseudoobscura</name>
    <name type="common">Fruit fly</name>
    <dbReference type="NCBI Taxonomy" id="46245"/>
    <lineage>
        <taxon>Eukaryota</taxon>
        <taxon>Metazoa</taxon>
        <taxon>Ecdysozoa</taxon>
        <taxon>Arthropoda</taxon>
        <taxon>Hexapoda</taxon>
        <taxon>Insecta</taxon>
        <taxon>Pterygota</taxon>
        <taxon>Neoptera</taxon>
        <taxon>Endopterygota</taxon>
        <taxon>Diptera</taxon>
        <taxon>Brachycera</taxon>
        <taxon>Muscomorpha</taxon>
        <taxon>Ephydroidea</taxon>
        <taxon>Drosophilidae</taxon>
        <taxon>Drosophila</taxon>
        <taxon>Sophophora</taxon>
    </lineage>
</organism>
<evidence type="ECO:0000313" key="10">
    <source>
        <dbReference type="RefSeq" id="XP_015041725.2"/>
    </source>
</evidence>
<feature type="chain" id="PRO_5026099154" evidence="7">
    <location>
        <begin position="24"/>
        <end position="337"/>
    </location>
</feature>
<dbReference type="InParanoid" id="A0A6I8VIB4"/>
<keyword evidence="6" id="KW-1015">Disulfide bond</keyword>
<dbReference type="SUPFAM" id="SSF50494">
    <property type="entry name" value="Trypsin-like serine proteases"/>
    <property type="match status" value="1"/>
</dbReference>
<dbReference type="FunFam" id="2.40.10.10:FF:000111">
    <property type="entry name" value="Blast:Serine protease nudel"/>
    <property type="match status" value="1"/>
</dbReference>
<dbReference type="PANTHER" id="PTHR24264:SF65">
    <property type="entry name" value="SRCR DOMAIN-CONTAINING PROTEIN"/>
    <property type="match status" value="1"/>
</dbReference>
<dbReference type="PRINTS" id="PR00722">
    <property type="entry name" value="CHYMOTRYPSIN"/>
</dbReference>
<feature type="signal peptide" evidence="7">
    <location>
        <begin position="1"/>
        <end position="23"/>
    </location>
</feature>
<comment type="subcellular location">
    <subcellularLocation>
        <location evidence="1">Secreted</location>
    </subcellularLocation>
</comment>
<evidence type="ECO:0000256" key="7">
    <source>
        <dbReference type="SAM" id="SignalP"/>
    </source>
</evidence>
<keyword evidence="9" id="KW-1185">Reference proteome</keyword>
<gene>
    <name evidence="10" type="primary">LOC6901466</name>
</gene>
<keyword evidence="2" id="KW-0964">Secreted</keyword>
<keyword evidence="4" id="KW-0378">Hydrolase</keyword>
<proteinExistence type="predicted"/>
<evidence type="ECO:0000256" key="3">
    <source>
        <dbReference type="ARBA" id="ARBA00022670"/>
    </source>
</evidence>
<dbReference type="GO" id="GO:0005615">
    <property type="term" value="C:extracellular space"/>
    <property type="evidence" value="ECO:0007669"/>
    <property type="project" value="TreeGrafter"/>
</dbReference>
<keyword evidence="5" id="KW-0720">Serine protease</keyword>
<dbReference type="InterPro" id="IPR001254">
    <property type="entry name" value="Trypsin_dom"/>
</dbReference>
<dbReference type="PROSITE" id="PS50240">
    <property type="entry name" value="TRYPSIN_DOM"/>
    <property type="match status" value="1"/>
</dbReference>
<keyword evidence="7" id="KW-0732">Signal</keyword>
<dbReference type="PANTHER" id="PTHR24264">
    <property type="entry name" value="TRYPSIN-RELATED"/>
    <property type="match status" value="1"/>
</dbReference>
<dbReference type="RefSeq" id="XP_015041725.2">
    <property type="nucleotide sequence ID" value="XM_015186239.2"/>
</dbReference>
<name>A0A6I8VIB4_DROPS</name>
<dbReference type="InterPro" id="IPR050127">
    <property type="entry name" value="Serine_Proteases_S1"/>
</dbReference>
<dbReference type="AlphaFoldDB" id="A0A6I8VIB4"/>
<dbReference type="Proteomes" id="UP000001819">
    <property type="component" value="Chromosome X"/>
</dbReference>
<evidence type="ECO:0000256" key="2">
    <source>
        <dbReference type="ARBA" id="ARBA00022525"/>
    </source>
</evidence>
<evidence type="ECO:0000256" key="4">
    <source>
        <dbReference type="ARBA" id="ARBA00022801"/>
    </source>
</evidence>
<dbReference type="InterPro" id="IPR033116">
    <property type="entry name" value="TRYPSIN_SER"/>
</dbReference>
<reference evidence="10" key="1">
    <citation type="submission" date="2025-08" db="UniProtKB">
        <authorList>
            <consortium name="RefSeq"/>
        </authorList>
    </citation>
    <scope>IDENTIFICATION</scope>
    <source>
        <strain evidence="10">MV-25-SWS-2005</strain>
        <tissue evidence="10">Whole body</tissue>
    </source>
</reference>
<evidence type="ECO:0000313" key="9">
    <source>
        <dbReference type="Proteomes" id="UP000001819"/>
    </source>
</evidence>
<accession>A0A6I8VIB4</accession>
<dbReference type="CDD" id="cd00190">
    <property type="entry name" value="Tryp_SPc"/>
    <property type="match status" value="1"/>
</dbReference>
<protein>
    <submittedName>
        <fullName evidence="10">Trypsin I-P1 isoform X1</fullName>
    </submittedName>
</protein>
<dbReference type="PROSITE" id="PS00135">
    <property type="entry name" value="TRYPSIN_SER"/>
    <property type="match status" value="1"/>
</dbReference>
<keyword evidence="3" id="KW-0645">Protease</keyword>
<dbReference type="SMART" id="SM00020">
    <property type="entry name" value="Tryp_SPc"/>
    <property type="match status" value="1"/>
</dbReference>
<dbReference type="InterPro" id="IPR043504">
    <property type="entry name" value="Peptidase_S1_PA_chymotrypsin"/>
</dbReference>
<evidence type="ECO:0000256" key="5">
    <source>
        <dbReference type="ARBA" id="ARBA00022825"/>
    </source>
</evidence>
<feature type="domain" description="Peptidase S1" evidence="8">
    <location>
        <begin position="56"/>
        <end position="297"/>
    </location>
</feature>
<evidence type="ECO:0000256" key="1">
    <source>
        <dbReference type="ARBA" id="ARBA00004613"/>
    </source>
</evidence>
<dbReference type="InterPro" id="IPR009003">
    <property type="entry name" value="Peptidase_S1_PA"/>
</dbReference>
<dbReference type="Gene3D" id="2.40.10.10">
    <property type="entry name" value="Trypsin-like serine proteases"/>
    <property type="match status" value="1"/>
</dbReference>
<dbReference type="GO" id="GO:0004252">
    <property type="term" value="F:serine-type endopeptidase activity"/>
    <property type="evidence" value="ECO:0007669"/>
    <property type="project" value="InterPro"/>
</dbReference>
<evidence type="ECO:0000256" key="6">
    <source>
        <dbReference type="ARBA" id="ARBA00023157"/>
    </source>
</evidence>
<sequence length="337" mass="36396">MDIPWQLQVLLQMLLSWTLVANGHLEFPFLSLSTGHTSSPHNEPSDAGKFVILPKVVGGYSITIEQVPFQVSVRRRSMHERSYGLGLICGGALISQRVACSAAHCFAVNNSYNPVRFYGPKLFVVVAGSTQIDQADRNTKEYLVQQIIGHSSYNATTLENDIALIFLNGYVSWSSKTVQAIPLATKAQREGTTCLINGWAAKISPKVGKSGSLQQAPVPILNPSLCRAIYLLPMSQLCAGFMQGGIDACQGDSGGPLICDGQLAGIISWGVGCADPGFPGVYTNVSYFANWIKSMNASLDYSKYLVMDSADGRRLGASPQRTWWLALAFLLIALRGG</sequence>
<evidence type="ECO:0000259" key="8">
    <source>
        <dbReference type="PROSITE" id="PS50240"/>
    </source>
</evidence>
<dbReference type="InterPro" id="IPR001314">
    <property type="entry name" value="Peptidase_S1A"/>
</dbReference>
<dbReference type="GO" id="GO:0006508">
    <property type="term" value="P:proteolysis"/>
    <property type="evidence" value="ECO:0007669"/>
    <property type="project" value="UniProtKB-KW"/>
</dbReference>